<dbReference type="AlphaFoldDB" id="A0ABD1NCJ7"/>
<reference evidence="7 8" key="1">
    <citation type="submission" date="2024-08" db="EMBL/GenBank/DDBJ databases">
        <title>Insights into the chromosomal genome structure of Flemingia macrophylla.</title>
        <authorList>
            <person name="Ding Y."/>
            <person name="Zhao Y."/>
            <person name="Bi W."/>
            <person name="Wu M."/>
            <person name="Zhao G."/>
            <person name="Gong Y."/>
            <person name="Li W."/>
            <person name="Zhang P."/>
        </authorList>
    </citation>
    <scope>NUCLEOTIDE SEQUENCE [LARGE SCALE GENOMIC DNA]</scope>
    <source>
        <strain evidence="7">DYQJB</strain>
        <tissue evidence="7">Leaf</tissue>
    </source>
</reference>
<comment type="caution">
    <text evidence="7">The sequence shown here is derived from an EMBL/GenBank/DDBJ whole genome shotgun (WGS) entry which is preliminary data.</text>
</comment>
<gene>
    <name evidence="7" type="ORF">Fmac_007125</name>
</gene>
<evidence type="ECO:0000256" key="1">
    <source>
        <dbReference type="ARBA" id="ARBA00023015"/>
    </source>
</evidence>
<keyword evidence="2" id="KW-0238">DNA-binding</keyword>
<feature type="region of interest" description="Disordered" evidence="5">
    <location>
        <begin position="1"/>
        <end position="37"/>
    </location>
</feature>
<accession>A0ABD1NCJ7</accession>
<dbReference type="GO" id="GO:0003677">
    <property type="term" value="F:DNA binding"/>
    <property type="evidence" value="ECO:0007669"/>
    <property type="project" value="UniProtKB-KW"/>
</dbReference>
<evidence type="ECO:0000313" key="8">
    <source>
        <dbReference type="Proteomes" id="UP001603857"/>
    </source>
</evidence>
<dbReference type="InterPro" id="IPR005175">
    <property type="entry name" value="PPC_dom"/>
</dbReference>
<dbReference type="PROSITE" id="PS51742">
    <property type="entry name" value="PPC"/>
    <property type="match status" value="1"/>
</dbReference>
<keyword evidence="3" id="KW-0804">Transcription</keyword>
<dbReference type="InterPro" id="IPR014476">
    <property type="entry name" value="AHL15-29"/>
</dbReference>
<evidence type="ECO:0000256" key="3">
    <source>
        <dbReference type="ARBA" id="ARBA00023163"/>
    </source>
</evidence>
<dbReference type="PANTHER" id="PTHR31100">
    <property type="entry name" value="AT-HOOK MOTIF NUCLEAR-LOCALIZED PROTEIN 15"/>
    <property type="match status" value="1"/>
</dbReference>
<dbReference type="PANTHER" id="PTHR31100:SF3">
    <property type="entry name" value="AT-HOOK MOTIF NUCLEAR-LOCALIZED PROTEIN 20"/>
    <property type="match status" value="1"/>
</dbReference>
<dbReference type="Pfam" id="PF03479">
    <property type="entry name" value="PCC"/>
    <property type="match status" value="1"/>
</dbReference>
<sequence length="186" mass="19433">MSNTVEPTPAPPPRITKPKGRPLGSKNKPKPPHSAAQDSLNVIQSHVIEIPNGADIYQSLLQFATRRQRGVSVMSASGVVANVCLRQPMAHGGVMVLEGRFGIVSLNGSFVGGAVSTGLSVYVSGGDGGVFGGRVVGPLVASGKVMVMVAAFANAVYEILPIHDDDDHHHHHLPDMNVEPCSSNST</sequence>
<proteinExistence type="predicted"/>
<dbReference type="CDD" id="cd11378">
    <property type="entry name" value="DUF296"/>
    <property type="match status" value="1"/>
</dbReference>
<evidence type="ECO:0000313" key="7">
    <source>
        <dbReference type="EMBL" id="KAL2345840.1"/>
    </source>
</evidence>
<dbReference type="EMBL" id="JBGMDY010000002">
    <property type="protein sequence ID" value="KAL2345840.1"/>
    <property type="molecule type" value="Genomic_DNA"/>
</dbReference>
<evidence type="ECO:0000256" key="2">
    <source>
        <dbReference type="ARBA" id="ARBA00023125"/>
    </source>
</evidence>
<dbReference type="PIRSF" id="PIRSF016021">
    <property type="entry name" value="ESCAROLA"/>
    <property type="match status" value="1"/>
</dbReference>
<dbReference type="Proteomes" id="UP001603857">
    <property type="component" value="Unassembled WGS sequence"/>
</dbReference>
<keyword evidence="4" id="KW-0539">Nucleus</keyword>
<keyword evidence="8" id="KW-1185">Reference proteome</keyword>
<protein>
    <recommendedName>
        <fullName evidence="6">PPC domain-containing protein</fullName>
    </recommendedName>
</protein>
<dbReference type="Gene3D" id="3.30.1330.80">
    <property type="entry name" value="Hypothetical protein, similar to alpha- acetolactate decarboxylase, domain 2"/>
    <property type="match status" value="1"/>
</dbReference>
<evidence type="ECO:0000256" key="4">
    <source>
        <dbReference type="ARBA" id="ARBA00023242"/>
    </source>
</evidence>
<evidence type="ECO:0000259" key="6">
    <source>
        <dbReference type="PROSITE" id="PS51742"/>
    </source>
</evidence>
<evidence type="ECO:0000256" key="5">
    <source>
        <dbReference type="SAM" id="MobiDB-lite"/>
    </source>
</evidence>
<keyword evidence="1" id="KW-0805">Transcription regulation</keyword>
<feature type="domain" description="PPC" evidence="6">
    <location>
        <begin position="40"/>
        <end position="177"/>
    </location>
</feature>
<name>A0ABD1NCJ7_9FABA</name>
<dbReference type="SUPFAM" id="SSF117856">
    <property type="entry name" value="AF0104/ALDC/Ptd012-like"/>
    <property type="match status" value="1"/>
</dbReference>
<organism evidence="7 8">
    <name type="scientific">Flemingia macrophylla</name>
    <dbReference type="NCBI Taxonomy" id="520843"/>
    <lineage>
        <taxon>Eukaryota</taxon>
        <taxon>Viridiplantae</taxon>
        <taxon>Streptophyta</taxon>
        <taxon>Embryophyta</taxon>
        <taxon>Tracheophyta</taxon>
        <taxon>Spermatophyta</taxon>
        <taxon>Magnoliopsida</taxon>
        <taxon>eudicotyledons</taxon>
        <taxon>Gunneridae</taxon>
        <taxon>Pentapetalae</taxon>
        <taxon>rosids</taxon>
        <taxon>fabids</taxon>
        <taxon>Fabales</taxon>
        <taxon>Fabaceae</taxon>
        <taxon>Papilionoideae</taxon>
        <taxon>50 kb inversion clade</taxon>
        <taxon>NPAAA clade</taxon>
        <taxon>indigoferoid/millettioid clade</taxon>
        <taxon>Phaseoleae</taxon>
        <taxon>Flemingia</taxon>
    </lineage>
</organism>